<protein>
    <submittedName>
        <fullName evidence="2">NADPH:quinone oxidoreductase</fullName>
    </submittedName>
</protein>
<dbReference type="RefSeq" id="WP_189682185.1">
    <property type="nucleotide sequence ID" value="NZ_BNCJ01000019.1"/>
</dbReference>
<evidence type="ECO:0000259" key="1">
    <source>
        <dbReference type="SMART" id="SM00829"/>
    </source>
</evidence>
<reference evidence="2" key="2">
    <citation type="submission" date="2020-09" db="EMBL/GenBank/DDBJ databases">
        <authorList>
            <person name="Sun Q."/>
            <person name="Kim S."/>
        </authorList>
    </citation>
    <scope>NUCLEOTIDE SEQUENCE</scope>
    <source>
        <strain evidence="2">KCTC 42650</strain>
    </source>
</reference>
<proteinExistence type="predicted"/>
<name>A0A8J3MAG4_9RHOB</name>
<organism evidence="2 3">
    <name type="scientific">Seohaeicola zhoushanensis</name>
    <dbReference type="NCBI Taxonomy" id="1569283"/>
    <lineage>
        <taxon>Bacteria</taxon>
        <taxon>Pseudomonadati</taxon>
        <taxon>Pseudomonadota</taxon>
        <taxon>Alphaproteobacteria</taxon>
        <taxon>Rhodobacterales</taxon>
        <taxon>Roseobacteraceae</taxon>
        <taxon>Seohaeicola</taxon>
    </lineage>
</organism>
<dbReference type="GO" id="GO:0016491">
    <property type="term" value="F:oxidoreductase activity"/>
    <property type="evidence" value="ECO:0007669"/>
    <property type="project" value="InterPro"/>
</dbReference>
<dbReference type="InterPro" id="IPR011032">
    <property type="entry name" value="GroES-like_sf"/>
</dbReference>
<dbReference type="InterPro" id="IPR036291">
    <property type="entry name" value="NAD(P)-bd_dom_sf"/>
</dbReference>
<dbReference type="EMBL" id="BNCJ01000019">
    <property type="protein sequence ID" value="GHF67143.1"/>
    <property type="molecule type" value="Genomic_DNA"/>
</dbReference>
<sequence length="337" mass="35437">MKAWVCREYRAPYVMAIEDMPVPLPGPGEVQIRVAAAGLAFGETLVLNGSYQKTPPLPYIPVSEMSGVITAVGDGVEHLSVGDRVSAFSFDLAGGGLAEYAVMPAQFVFAVPRGMTLVEAAAYPMNAWTAWNALGSRGRLQPGEVLVVHGATGGVGQAAVQIGKHLGATVIATGHDARRLATLTGSGPHHLIADHVIDLGTESLRDRVKALTGGRGADVFLDPVGGQVFDDSLRCIAPGGRVLVVGFTSGTPSAPRTNVMLVKMIAVIGVEARLAIETTGGRGREEFDRMLAAYADGRLKAQVGRTYGFEDALQGYDDILARRHVGKSVLIVNPELT</sequence>
<dbReference type="CDD" id="cd08241">
    <property type="entry name" value="QOR1"/>
    <property type="match status" value="1"/>
</dbReference>
<reference evidence="2" key="1">
    <citation type="journal article" date="2014" name="Int. J. Syst. Evol. Microbiol.">
        <title>Complete genome sequence of Corynebacterium casei LMG S-19264T (=DSM 44701T), isolated from a smear-ripened cheese.</title>
        <authorList>
            <consortium name="US DOE Joint Genome Institute (JGI-PGF)"/>
            <person name="Walter F."/>
            <person name="Albersmeier A."/>
            <person name="Kalinowski J."/>
            <person name="Ruckert C."/>
        </authorList>
    </citation>
    <scope>NUCLEOTIDE SEQUENCE</scope>
    <source>
        <strain evidence="2">KCTC 42650</strain>
    </source>
</reference>
<dbReference type="SUPFAM" id="SSF50129">
    <property type="entry name" value="GroES-like"/>
    <property type="match status" value="1"/>
</dbReference>
<evidence type="ECO:0000313" key="2">
    <source>
        <dbReference type="EMBL" id="GHF67143.1"/>
    </source>
</evidence>
<dbReference type="PANTHER" id="PTHR43677">
    <property type="entry name" value="SHORT-CHAIN DEHYDROGENASE/REDUCTASE"/>
    <property type="match status" value="1"/>
</dbReference>
<dbReference type="Pfam" id="PF08240">
    <property type="entry name" value="ADH_N"/>
    <property type="match status" value="1"/>
</dbReference>
<dbReference type="PANTHER" id="PTHR43677:SF4">
    <property type="entry name" value="QUINONE OXIDOREDUCTASE-LIKE PROTEIN 2"/>
    <property type="match status" value="1"/>
</dbReference>
<dbReference type="InterPro" id="IPR013154">
    <property type="entry name" value="ADH-like_N"/>
</dbReference>
<evidence type="ECO:0000313" key="3">
    <source>
        <dbReference type="Proteomes" id="UP000626220"/>
    </source>
</evidence>
<dbReference type="SMART" id="SM00829">
    <property type="entry name" value="PKS_ER"/>
    <property type="match status" value="1"/>
</dbReference>
<dbReference type="Proteomes" id="UP000626220">
    <property type="component" value="Unassembled WGS sequence"/>
</dbReference>
<feature type="domain" description="Enoyl reductase (ER)" evidence="1">
    <location>
        <begin position="10"/>
        <end position="330"/>
    </location>
</feature>
<dbReference type="SUPFAM" id="SSF51735">
    <property type="entry name" value="NAD(P)-binding Rossmann-fold domains"/>
    <property type="match status" value="1"/>
</dbReference>
<dbReference type="Gene3D" id="3.40.50.720">
    <property type="entry name" value="NAD(P)-binding Rossmann-like Domain"/>
    <property type="match status" value="1"/>
</dbReference>
<dbReference type="Gene3D" id="3.90.180.10">
    <property type="entry name" value="Medium-chain alcohol dehydrogenases, catalytic domain"/>
    <property type="match status" value="1"/>
</dbReference>
<comment type="caution">
    <text evidence="2">The sequence shown here is derived from an EMBL/GenBank/DDBJ whole genome shotgun (WGS) entry which is preliminary data.</text>
</comment>
<dbReference type="AlphaFoldDB" id="A0A8J3MAG4"/>
<dbReference type="InterPro" id="IPR051397">
    <property type="entry name" value="Zn-ADH-like_protein"/>
</dbReference>
<keyword evidence="3" id="KW-1185">Reference proteome</keyword>
<dbReference type="InterPro" id="IPR013149">
    <property type="entry name" value="ADH-like_C"/>
</dbReference>
<dbReference type="Pfam" id="PF00107">
    <property type="entry name" value="ADH_zinc_N"/>
    <property type="match status" value="1"/>
</dbReference>
<dbReference type="InterPro" id="IPR020843">
    <property type="entry name" value="ER"/>
</dbReference>
<gene>
    <name evidence="2" type="ORF">GCM10017056_42980</name>
</gene>
<accession>A0A8J3MAG4</accession>